<dbReference type="PANTHER" id="PTHR46148">
    <property type="entry name" value="CHROMO DOMAIN-CONTAINING PROTEIN"/>
    <property type="match status" value="1"/>
</dbReference>
<evidence type="ECO:0000313" key="4">
    <source>
        <dbReference type="Proteomes" id="UP000288805"/>
    </source>
</evidence>
<protein>
    <submittedName>
        <fullName evidence="3">Uncharacterized protein</fullName>
    </submittedName>
</protein>
<dbReference type="Pfam" id="PF24626">
    <property type="entry name" value="SH3_Tf2-1"/>
    <property type="match status" value="1"/>
</dbReference>
<dbReference type="Proteomes" id="UP000288805">
    <property type="component" value="Unassembled WGS sequence"/>
</dbReference>
<proteinExistence type="predicted"/>
<accession>A0A438I109</accession>
<evidence type="ECO:0000313" key="3">
    <source>
        <dbReference type="EMBL" id="RVW90381.1"/>
    </source>
</evidence>
<sequence length="234" mass="27003">MSPFQALYGRPPSMIPHYQLGSSPVNEVDQNLASRDDLLHQLKLNLHQASNRMKQIADSKRRDIEFNEGDLVFLRLHPYHQQTVFKRASQKLAHRFYGPFPIEKRIGKVAYQLQLPAGSRIHPVFHVSLLKKTIGDSNARCPTLPPLTDDGALIIEPAEIIDTRWFKKEGKFFEECLVKWKNLPVEDATWENAAELHDRFPDLNLEDKVPVKVGGIDKPRRTHRVSRPNQKYLD</sequence>
<comment type="caution">
    <text evidence="3">The sequence shown here is derived from an EMBL/GenBank/DDBJ whole genome shotgun (WGS) entry which is preliminary data.</text>
</comment>
<dbReference type="InterPro" id="IPR023780">
    <property type="entry name" value="Chromo_domain"/>
</dbReference>
<dbReference type="SUPFAM" id="SSF54160">
    <property type="entry name" value="Chromo domain-like"/>
    <property type="match status" value="1"/>
</dbReference>
<evidence type="ECO:0000259" key="1">
    <source>
        <dbReference type="Pfam" id="PF00385"/>
    </source>
</evidence>
<dbReference type="PANTHER" id="PTHR46148:SF52">
    <property type="entry name" value="OS04G0603800 PROTEIN"/>
    <property type="match status" value="1"/>
</dbReference>
<dbReference type="InterPro" id="IPR056924">
    <property type="entry name" value="SH3_Tf2-1"/>
</dbReference>
<gene>
    <name evidence="3" type="ORF">CK203_045700</name>
</gene>
<evidence type="ECO:0000259" key="2">
    <source>
        <dbReference type="Pfam" id="PF24626"/>
    </source>
</evidence>
<dbReference type="InterPro" id="IPR016197">
    <property type="entry name" value="Chromo-like_dom_sf"/>
</dbReference>
<name>A0A438I109_VITVI</name>
<organism evidence="3 4">
    <name type="scientific">Vitis vinifera</name>
    <name type="common">Grape</name>
    <dbReference type="NCBI Taxonomy" id="29760"/>
    <lineage>
        <taxon>Eukaryota</taxon>
        <taxon>Viridiplantae</taxon>
        <taxon>Streptophyta</taxon>
        <taxon>Embryophyta</taxon>
        <taxon>Tracheophyta</taxon>
        <taxon>Spermatophyta</taxon>
        <taxon>Magnoliopsida</taxon>
        <taxon>eudicotyledons</taxon>
        <taxon>Gunneridae</taxon>
        <taxon>Pentapetalae</taxon>
        <taxon>rosids</taxon>
        <taxon>Vitales</taxon>
        <taxon>Vitaceae</taxon>
        <taxon>Viteae</taxon>
        <taxon>Vitis</taxon>
    </lineage>
</organism>
<dbReference type="EMBL" id="QGNW01000155">
    <property type="protein sequence ID" value="RVW90381.1"/>
    <property type="molecule type" value="Genomic_DNA"/>
</dbReference>
<feature type="domain" description="Chromo" evidence="1">
    <location>
        <begin position="156"/>
        <end position="203"/>
    </location>
</feature>
<reference evidence="3 4" key="1">
    <citation type="journal article" date="2018" name="PLoS Genet.">
        <title>Population sequencing reveals clonal diversity and ancestral inbreeding in the grapevine cultivar Chardonnay.</title>
        <authorList>
            <person name="Roach M.J."/>
            <person name="Johnson D.L."/>
            <person name="Bohlmann J."/>
            <person name="van Vuuren H.J."/>
            <person name="Jones S.J."/>
            <person name="Pretorius I.S."/>
            <person name="Schmidt S.A."/>
            <person name="Borneman A.R."/>
        </authorList>
    </citation>
    <scope>NUCLEOTIDE SEQUENCE [LARGE SCALE GENOMIC DNA]</scope>
    <source>
        <strain evidence="4">cv. Chardonnay</strain>
        <tissue evidence="3">Leaf</tissue>
    </source>
</reference>
<dbReference type="Gene3D" id="2.40.50.40">
    <property type="match status" value="1"/>
</dbReference>
<dbReference type="Pfam" id="PF00385">
    <property type="entry name" value="Chromo"/>
    <property type="match status" value="1"/>
</dbReference>
<dbReference type="AlphaFoldDB" id="A0A438I109"/>
<feature type="domain" description="Tf2-1-like SH3-like" evidence="2">
    <location>
        <begin position="69"/>
        <end position="133"/>
    </location>
</feature>